<organism evidence="1 2">
    <name type="scientific">Podila minutissima</name>
    <dbReference type="NCBI Taxonomy" id="64525"/>
    <lineage>
        <taxon>Eukaryota</taxon>
        <taxon>Fungi</taxon>
        <taxon>Fungi incertae sedis</taxon>
        <taxon>Mucoromycota</taxon>
        <taxon>Mortierellomycotina</taxon>
        <taxon>Mortierellomycetes</taxon>
        <taxon>Mortierellales</taxon>
        <taxon>Mortierellaceae</taxon>
        <taxon>Podila</taxon>
    </lineage>
</organism>
<reference evidence="1" key="1">
    <citation type="journal article" date="2020" name="Fungal Divers.">
        <title>Resolving the Mortierellaceae phylogeny through synthesis of multi-gene phylogenetics and phylogenomics.</title>
        <authorList>
            <person name="Vandepol N."/>
            <person name="Liber J."/>
            <person name="Desiro A."/>
            <person name="Na H."/>
            <person name="Kennedy M."/>
            <person name="Barry K."/>
            <person name="Grigoriev I.V."/>
            <person name="Miller A.N."/>
            <person name="O'Donnell K."/>
            <person name="Stajich J.E."/>
            <person name="Bonito G."/>
        </authorList>
    </citation>
    <scope>NUCLEOTIDE SEQUENCE</scope>
    <source>
        <strain evidence="1">NVP1</strain>
    </source>
</reference>
<evidence type="ECO:0000313" key="1">
    <source>
        <dbReference type="EMBL" id="KAF9329409.1"/>
    </source>
</evidence>
<dbReference type="Proteomes" id="UP000696485">
    <property type="component" value="Unassembled WGS sequence"/>
</dbReference>
<comment type="caution">
    <text evidence="1">The sequence shown here is derived from an EMBL/GenBank/DDBJ whole genome shotgun (WGS) entry which is preliminary data.</text>
</comment>
<name>A0A9P5SL03_9FUNG</name>
<keyword evidence="2" id="KW-1185">Reference proteome</keyword>
<dbReference type="EMBL" id="JAAAUY010000477">
    <property type="protein sequence ID" value="KAF9329409.1"/>
    <property type="molecule type" value="Genomic_DNA"/>
</dbReference>
<accession>A0A9P5SL03</accession>
<gene>
    <name evidence="1" type="ORF">BG006_007495</name>
</gene>
<dbReference type="AlphaFoldDB" id="A0A9P5SL03"/>
<proteinExistence type="predicted"/>
<sequence>MTTPMIMFGRFNNEPGEKRALLSSLCWLRDYIDGHAVLGEDICWSDDDPGSEFYQQRYDRNVLSYPFFEFWDEAWESLATKNLVGVMCIIPQEFRGVATVGSGFVCASVPSFDPHETLDVAEFLGAILCSMFMVPHHARPDYYVGI</sequence>
<evidence type="ECO:0000313" key="2">
    <source>
        <dbReference type="Proteomes" id="UP000696485"/>
    </source>
</evidence>
<protein>
    <submittedName>
        <fullName evidence="1">Uncharacterized protein</fullName>
    </submittedName>
</protein>